<name>A0A3N4LMB4_9PEZI</name>
<evidence type="ECO:0000313" key="4">
    <source>
        <dbReference type="Proteomes" id="UP000267821"/>
    </source>
</evidence>
<dbReference type="InterPro" id="IPR056002">
    <property type="entry name" value="DUF7580"/>
</dbReference>
<dbReference type="STRING" id="1051890.A0A3N4LMB4"/>
<dbReference type="InParanoid" id="A0A3N4LMB4"/>
<gene>
    <name evidence="3" type="ORF">L211DRAFT_314627</name>
</gene>
<dbReference type="PANTHER" id="PTHR35186:SF4">
    <property type="entry name" value="PRION-INHIBITION AND PROPAGATION HELO DOMAIN-CONTAINING PROTEIN"/>
    <property type="match status" value="1"/>
</dbReference>
<reference evidence="3 4" key="1">
    <citation type="journal article" date="2018" name="Nat. Ecol. Evol.">
        <title>Pezizomycetes genomes reveal the molecular basis of ectomycorrhizal truffle lifestyle.</title>
        <authorList>
            <person name="Murat C."/>
            <person name="Payen T."/>
            <person name="Noel B."/>
            <person name="Kuo A."/>
            <person name="Morin E."/>
            <person name="Chen J."/>
            <person name="Kohler A."/>
            <person name="Krizsan K."/>
            <person name="Balestrini R."/>
            <person name="Da Silva C."/>
            <person name="Montanini B."/>
            <person name="Hainaut M."/>
            <person name="Levati E."/>
            <person name="Barry K.W."/>
            <person name="Belfiori B."/>
            <person name="Cichocki N."/>
            <person name="Clum A."/>
            <person name="Dockter R.B."/>
            <person name="Fauchery L."/>
            <person name="Guy J."/>
            <person name="Iotti M."/>
            <person name="Le Tacon F."/>
            <person name="Lindquist E.A."/>
            <person name="Lipzen A."/>
            <person name="Malagnac F."/>
            <person name="Mello A."/>
            <person name="Molinier V."/>
            <person name="Miyauchi S."/>
            <person name="Poulain J."/>
            <person name="Riccioni C."/>
            <person name="Rubini A."/>
            <person name="Sitrit Y."/>
            <person name="Splivallo R."/>
            <person name="Traeger S."/>
            <person name="Wang M."/>
            <person name="Zifcakova L."/>
            <person name="Wipf D."/>
            <person name="Zambonelli A."/>
            <person name="Paolocci F."/>
            <person name="Nowrousian M."/>
            <person name="Ottonello S."/>
            <person name="Baldrian P."/>
            <person name="Spatafora J.W."/>
            <person name="Henrissat B."/>
            <person name="Nagy L.G."/>
            <person name="Aury J.M."/>
            <person name="Wincker P."/>
            <person name="Grigoriev I.V."/>
            <person name="Bonfante P."/>
            <person name="Martin F.M."/>
        </authorList>
    </citation>
    <scope>NUCLEOTIDE SEQUENCE [LARGE SCALE GENOMIC DNA]</scope>
    <source>
        <strain evidence="3 4">ATCC MYA-4762</strain>
    </source>
</reference>
<evidence type="ECO:0000259" key="2">
    <source>
        <dbReference type="Pfam" id="PF24476"/>
    </source>
</evidence>
<feature type="domain" description="DUF7580" evidence="2">
    <location>
        <begin position="80"/>
        <end position="337"/>
    </location>
</feature>
<dbReference type="OrthoDB" id="3565018at2759"/>
<dbReference type="AlphaFoldDB" id="A0A3N4LMB4"/>
<dbReference type="Proteomes" id="UP000267821">
    <property type="component" value="Unassembled WGS sequence"/>
</dbReference>
<keyword evidence="4" id="KW-1185">Reference proteome</keyword>
<proteinExistence type="predicted"/>
<sequence length="348" mass="39473">MTRPQPDRYLHVEASLDPHNSSLRSAIKAKFRMRQKVQEVSFLAVSSDFEQPTSRPVSPGETRMERGYSQQQPRNMNETRNGDECTTSKLGIIECLCSAIKAARIRGCHPCLGLLISGEGNLYHKLWIPNRAWLSFQPEKHVTLDDLFNSCLPAPSIKLKLMLALKLASSVLQLHDSCWLNENWGRKDIFFVQGPNGPVLDKPLFYRIFPREGSQPSDTPPDTGEGASDWPSLCNRSIFCLGIILIELWHWRSLNQLQEASVGCEAGLRGASEIVSAHKLVPQLFDTAGLPYATAVCRCIMGLPSDRKPEPRLEREDFKNDVYRKIVWPLEDNLKRFCDEHNVEKIFD</sequence>
<feature type="region of interest" description="Disordered" evidence="1">
    <location>
        <begin position="50"/>
        <end position="83"/>
    </location>
</feature>
<dbReference type="Pfam" id="PF24476">
    <property type="entry name" value="DUF7580"/>
    <property type="match status" value="1"/>
</dbReference>
<evidence type="ECO:0000256" key="1">
    <source>
        <dbReference type="SAM" id="MobiDB-lite"/>
    </source>
</evidence>
<accession>A0A3N4LMB4</accession>
<dbReference type="EMBL" id="ML121550">
    <property type="protein sequence ID" value="RPB22639.1"/>
    <property type="molecule type" value="Genomic_DNA"/>
</dbReference>
<feature type="compositionally biased region" description="Polar residues" evidence="1">
    <location>
        <begin position="68"/>
        <end position="83"/>
    </location>
</feature>
<dbReference type="PANTHER" id="PTHR35186">
    <property type="entry name" value="ANK_REP_REGION DOMAIN-CONTAINING PROTEIN"/>
    <property type="match status" value="1"/>
</dbReference>
<organism evidence="3 4">
    <name type="scientific">Terfezia boudieri ATCC MYA-4762</name>
    <dbReference type="NCBI Taxonomy" id="1051890"/>
    <lineage>
        <taxon>Eukaryota</taxon>
        <taxon>Fungi</taxon>
        <taxon>Dikarya</taxon>
        <taxon>Ascomycota</taxon>
        <taxon>Pezizomycotina</taxon>
        <taxon>Pezizomycetes</taxon>
        <taxon>Pezizales</taxon>
        <taxon>Pezizaceae</taxon>
        <taxon>Terfezia</taxon>
    </lineage>
</organism>
<protein>
    <recommendedName>
        <fullName evidence="2">DUF7580 domain-containing protein</fullName>
    </recommendedName>
</protein>
<evidence type="ECO:0000313" key="3">
    <source>
        <dbReference type="EMBL" id="RPB22639.1"/>
    </source>
</evidence>